<protein>
    <submittedName>
        <fullName evidence="2">Uncharacterized protein</fullName>
    </submittedName>
</protein>
<proteinExistence type="predicted"/>
<dbReference type="Proteomes" id="UP001064933">
    <property type="component" value="Chromosome"/>
</dbReference>
<dbReference type="RefSeq" id="WP_261759007.1">
    <property type="nucleotide sequence ID" value="NZ_CP104562.2"/>
</dbReference>
<gene>
    <name evidence="2" type="ORF">N4261_04405</name>
</gene>
<evidence type="ECO:0000256" key="1">
    <source>
        <dbReference type="SAM" id="MobiDB-lite"/>
    </source>
</evidence>
<evidence type="ECO:0000313" key="3">
    <source>
        <dbReference type="Proteomes" id="UP001064933"/>
    </source>
</evidence>
<name>A0ABY6B1A5_9BURK</name>
<sequence>MASRVPGSLGMSESTPPIDPGTLVRATSPQVRPVGTTPAAAPAPAAATKLDDDTRALAAVAYGEGSTDNVFEEMAAIANVLVRQQKARGYATISAFIKANKTYAFAAHDGNKRYGKLIKATDQEIAADTGMDAAVRGARNALSATPKDYANGAYFWDGADIKSNYANHPKVLVGIKFTDPKHNIYNIAEKNVPDENFWMDANNRPTKSRGKWNYKFESTAAYGGTIFWKYNEDFLKATKNKEYN</sequence>
<organism evidence="2 3">
    <name type="scientific">Roseateles amylovorans</name>
    <dbReference type="NCBI Taxonomy" id="2978473"/>
    <lineage>
        <taxon>Bacteria</taxon>
        <taxon>Pseudomonadati</taxon>
        <taxon>Pseudomonadota</taxon>
        <taxon>Betaproteobacteria</taxon>
        <taxon>Burkholderiales</taxon>
        <taxon>Sphaerotilaceae</taxon>
        <taxon>Roseateles</taxon>
    </lineage>
</organism>
<keyword evidence="3" id="KW-1185">Reference proteome</keyword>
<dbReference type="EMBL" id="CP104562">
    <property type="protein sequence ID" value="UXH79187.1"/>
    <property type="molecule type" value="Genomic_DNA"/>
</dbReference>
<feature type="region of interest" description="Disordered" evidence="1">
    <location>
        <begin position="1"/>
        <end position="22"/>
    </location>
</feature>
<accession>A0ABY6B1A5</accession>
<evidence type="ECO:0000313" key="2">
    <source>
        <dbReference type="EMBL" id="UXH79187.1"/>
    </source>
</evidence>
<reference evidence="2" key="1">
    <citation type="submission" date="2022-10" db="EMBL/GenBank/DDBJ databases">
        <title>Characterization and whole genome sequencing of a new Roseateles species, isolated from fresh water.</title>
        <authorList>
            <person name="Guliayeva D.Y."/>
            <person name="Akhremchuk A.E."/>
            <person name="Sikolenko M.A."/>
            <person name="Valentovich L.N."/>
            <person name="Sidarenka A.V."/>
        </authorList>
    </citation>
    <scope>NUCLEOTIDE SEQUENCE</scope>
    <source>
        <strain evidence="2">BIM B-1768</strain>
    </source>
</reference>